<feature type="domain" description="ACT" evidence="2">
    <location>
        <begin position="72"/>
        <end position="147"/>
    </location>
</feature>
<dbReference type="PROSITE" id="PS51671">
    <property type="entry name" value="ACT"/>
    <property type="match status" value="1"/>
</dbReference>
<keyword evidence="4" id="KW-1185">Reference proteome</keyword>
<dbReference type="SUPFAM" id="SSF55021">
    <property type="entry name" value="ACT-like"/>
    <property type="match status" value="1"/>
</dbReference>
<dbReference type="PIRSF" id="PIRSF025624">
    <property type="entry name" value="ACT_PheB"/>
    <property type="match status" value="1"/>
</dbReference>
<protein>
    <recommendedName>
        <fullName evidence="1">UPF0735 ACT domain-containing protein DES38_10824</fullName>
    </recommendedName>
</protein>
<dbReference type="CDD" id="cd04888">
    <property type="entry name" value="ACT_PheB-BS"/>
    <property type="match status" value="1"/>
</dbReference>
<dbReference type="EMBL" id="QJJR01000008">
    <property type="protein sequence ID" value="PXW90015.1"/>
    <property type="molecule type" value="Genomic_DNA"/>
</dbReference>
<sequence length="149" mass="16896">MREDKDLFYLIRGDFLPEAMKKTLAVKEALDRGKASSVYEAVKEVGLSRSAFYKYRDAVFPFRTIQQAKIITLVFHLEDRQGTLSHLLDRIAKHGGNILTIHQSIPINGKANVTVSLDIEHLKVDLNDLIKELKQHECIHQIDVLSSGV</sequence>
<dbReference type="Proteomes" id="UP000247922">
    <property type="component" value="Unassembled WGS sequence"/>
</dbReference>
<organism evidence="3 4">
    <name type="scientific">Streptohalobacillus salinus</name>
    <dbReference type="NCBI Taxonomy" id="621096"/>
    <lineage>
        <taxon>Bacteria</taxon>
        <taxon>Bacillati</taxon>
        <taxon>Bacillota</taxon>
        <taxon>Bacilli</taxon>
        <taxon>Bacillales</taxon>
        <taxon>Bacillaceae</taxon>
        <taxon>Streptohalobacillus</taxon>
    </lineage>
</organism>
<evidence type="ECO:0000313" key="3">
    <source>
        <dbReference type="EMBL" id="PXW90015.1"/>
    </source>
</evidence>
<dbReference type="InterPro" id="IPR002912">
    <property type="entry name" value="ACT_dom"/>
</dbReference>
<name>A0A2V3WCS5_9BACI</name>
<reference evidence="3 4" key="1">
    <citation type="submission" date="2018-05" db="EMBL/GenBank/DDBJ databases">
        <title>Genomic Encyclopedia of Type Strains, Phase IV (KMG-IV): sequencing the most valuable type-strain genomes for metagenomic binning, comparative biology and taxonomic classification.</title>
        <authorList>
            <person name="Goeker M."/>
        </authorList>
    </citation>
    <scope>NUCLEOTIDE SEQUENCE [LARGE SCALE GENOMIC DNA]</scope>
    <source>
        <strain evidence="3 4">DSM 22440</strain>
    </source>
</reference>
<evidence type="ECO:0000259" key="2">
    <source>
        <dbReference type="PROSITE" id="PS51671"/>
    </source>
</evidence>
<dbReference type="Pfam" id="PF01842">
    <property type="entry name" value="ACT"/>
    <property type="match status" value="1"/>
</dbReference>
<dbReference type="HAMAP" id="MF_00707">
    <property type="entry name" value="UPF0735"/>
    <property type="match status" value="1"/>
</dbReference>
<gene>
    <name evidence="3" type="ORF">DES38_10824</name>
</gene>
<evidence type="ECO:0000256" key="1">
    <source>
        <dbReference type="HAMAP-Rule" id="MF_00707"/>
    </source>
</evidence>
<dbReference type="NCBIfam" id="NF003361">
    <property type="entry name" value="PRK04435.1"/>
    <property type="match status" value="1"/>
</dbReference>
<dbReference type="OrthoDB" id="9788773at2"/>
<dbReference type="AlphaFoldDB" id="A0A2V3WCS5"/>
<comment type="caution">
    <text evidence="3">The sequence shown here is derived from an EMBL/GenBank/DDBJ whole genome shotgun (WGS) entry which is preliminary data.</text>
</comment>
<proteinExistence type="inferred from homology"/>
<dbReference type="RefSeq" id="WP_110251552.1">
    <property type="nucleotide sequence ID" value="NZ_QJJR01000008.1"/>
</dbReference>
<accession>A0A2V3WCS5</accession>
<dbReference type="InterPro" id="IPR045865">
    <property type="entry name" value="ACT-like_dom_sf"/>
</dbReference>
<comment type="similarity">
    <text evidence="1">Belongs to the UPF0735 family.</text>
</comment>
<dbReference type="Gene3D" id="3.30.70.260">
    <property type="match status" value="1"/>
</dbReference>
<evidence type="ECO:0000313" key="4">
    <source>
        <dbReference type="Proteomes" id="UP000247922"/>
    </source>
</evidence>
<dbReference type="InterPro" id="IPR008310">
    <property type="entry name" value="UPF0735_ACT_dom-cont"/>
</dbReference>